<reference evidence="4" key="1">
    <citation type="journal article" date="2019" name="Int. J. Syst. Evol. Microbiol.">
        <title>The Global Catalogue of Microorganisms (GCM) 10K type strain sequencing project: providing services to taxonomists for standard genome sequencing and annotation.</title>
        <authorList>
            <consortium name="The Broad Institute Genomics Platform"/>
            <consortium name="The Broad Institute Genome Sequencing Center for Infectious Disease"/>
            <person name="Wu L."/>
            <person name="Ma J."/>
        </authorList>
    </citation>
    <scope>NUCLEOTIDE SEQUENCE [LARGE SCALE GENOMIC DNA]</scope>
    <source>
        <strain evidence="4">JCM 17809</strain>
    </source>
</reference>
<comment type="caution">
    <text evidence="3">The sequence shown here is derived from an EMBL/GenBank/DDBJ whole genome shotgun (WGS) entry which is preliminary data.</text>
</comment>
<keyword evidence="1" id="KW-0472">Membrane</keyword>
<organism evidence="3 4">
    <name type="scientific">Fodinibacter luteus</name>
    <dbReference type="NCBI Taxonomy" id="552064"/>
    <lineage>
        <taxon>Bacteria</taxon>
        <taxon>Bacillati</taxon>
        <taxon>Actinomycetota</taxon>
        <taxon>Actinomycetes</taxon>
        <taxon>Micrococcales</taxon>
        <taxon>Intrasporangiaceae</taxon>
        <taxon>Fodinibacter (ex Wang et al. 2009)</taxon>
    </lineage>
</organism>
<feature type="transmembrane region" description="Helical" evidence="1">
    <location>
        <begin position="111"/>
        <end position="132"/>
    </location>
</feature>
<sequence length="301" mass="32674">MTAETIQATAPRTSYLDWTFEGRAGIVRYVVTAVLMVLVFFFVAALLGSIPTVLLQIAAPEFDHSDLGQNVQVMFTFVMAFLLLPLVVWLVHRRPGWSIGLPTRRIPFRDLGLGFGVGVAVAVLVSAVTHVTGIYEVEYVGIDWSQWLLVLAVTAPLILIQASSEEMLFRGYLTQVVRRLSSNPLLFVSIPAVLFGLPHAANIAAYRGNIAVLLPYIVSGLLYGWAAWRTGSLVLGAGLHWANNLGGEVLIGTKDDVLKSVAPWVSGLPSLTMVTVITTVNAVLTIAVLEGLLRRRATTRP</sequence>
<evidence type="ECO:0000259" key="2">
    <source>
        <dbReference type="Pfam" id="PF02517"/>
    </source>
</evidence>
<feature type="transmembrane region" description="Helical" evidence="1">
    <location>
        <begin position="71"/>
        <end position="91"/>
    </location>
</feature>
<keyword evidence="4" id="KW-1185">Reference proteome</keyword>
<gene>
    <name evidence="3" type="ORF">GCM10023168_03310</name>
</gene>
<protein>
    <recommendedName>
        <fullName evidence="2">CAAX prenyl protease 2/Lysostaphin resistance protein A-like domain-containing protein</fullName>
    </recommendedName>
</protein>
<feature type="domain" description="CAAX prenyl protease 2/Lysostaphin resistance protein A-like" evidence="2">
    <location>
        <begin position="151"/>
        <end position="245"/>
    </location>
</feature>
<feature type="transmembrane region" description="Helical" evidence="1">
    <location>
        <begin position="185"/>
        <end position="204"/>
    </location>
</feature>
<dbReference type="Proteomes" id="UP001500945">
    <property type="component" value="Unassembled WGS sequence"/>
</dbReference>
<feature type="transmembrane region" description="Helical" evidence="1">
    <location>
        <begin position="210"/>
        <end position="226"/>
    </location>
</feature>
<dbReference type="Pfam" id="PF02517">
    <property type="entry name" value="Rce1-like"/>
    <property type="match status" value="1"/>
</dbReference>
<dbReference type="EMBL" id="BAABGM010000001">
    <property type="protein sequence ID" value="GAA4397876.1"/>
    <property type="molecule type" value="Genomic_DNA"/>
</dbReference>
<name>A0ABP8JYC8_9MICO</name>
<feature type="transmembrane region" description="Helical" evidence="1">
    <location>
        <begin position="271"/>
        <end position="293"/>
    </location>
</feature>
<feature type="transmembrane region" description="Helical" evidence="1">
    <location>
        <begin position="144"/>
        <end position="164"/>
    </location>
</feature>
<keyword evidence="1" id="KW-0812">Transmembrane</keyword>
<dbReference type="PANTHER" id="PTHR39430:SF1">
    <property type="entry name" value="PROTEASE"/>
    <property type="match status" value="1"/>
</dbReference>
<keyword evidence="1" id="KW-1133">Transmembrane helix</keyword>
<dbReference type="RefSeq" id="WP_345201572.1">
    <property type="nucleotide sequence ID" value="NZ_BAABGM010000001.1"/>
</dbReference>
<feature type="transmembrane region" description="Helical" evidence="1">
    <location>
        <begin position="29"/>
        <end position="59"/>
    </location>
</feature>
<evidence type="ECO:0000256" key="1">
    <source>
        <dbReference type="SAM" id="Phobius"/>
    </source>
</evidence>
<accession>A0ABP8JYC8</accession>
<dbReference type="InterPro" id="IPR003675">
    <property type="entry name" value="Rce1/LyrA-like_dom"/>
</dbReference>
<evidence type="ECO:0000313" key="4">
    <source>
        <dbReference type="Proteomes" id="UP001500945"/>
    </source>
</evidence>
<proteinExistence type="predicted"/>
<evidence type="ECO:0000313" key="3">
    <source>
        <dbReference type="EMBL" id="GAA4397876.1"/>
    </source>
</evidence>
<dbReference type="PANTHER" id="PTHR39430">
    <property type="entry name" value="MEMBRANE-ASSOCIATED PROTEASE-RELATED"/>
    <property type="match status" value="1"/>
</dbReference>
<feature type="transmembrane region" description="Helical" evidence="1">
    <location>
        <begin position="233"/>
        <end position="251"/>
    </location>
</feature>